<proteinExistence type="predicted"/>
<name>H2XXP7_CIOIN</name>
<dbReference type="AlphaFoldDB" id="H2XXP7"/>
<keyword evidence="2" id="KW-1185">Reference proteome</keyword>
<dbReference type="HOGENOM" id="CLU_2043309_0_0_1"/>
<reference evidence="1" key="3">
    <citation type="submission" date="2025-09" db="UniProtKB">
        <authorList>
            <consortium name="Ensembl"/>
        </authorList>
    </citation>
    <scope>IDENTIFICATION</scope>
</reference>
<reference evidence="1" key="2">
    <citation type="submission" date="2025-08" db="UniProtKB">
        <authorList>
            <consortium name="Ensembl"/>
        </authorList>
    </citation>
    <scope>IDENTIFICATION</scope>
</reference>
<dbReference type="Ensembl" id="ENSCINT00000033611.1">
    <property type="protein sequence ID" value="ENSCINP00000034431.1"/>
    <property type="gene ID" value="ENSCING00000023177.1"/>
</dbReference>
<dbReference type="Proteomes" id="UP000008144">
    <property type="component" value="Unassembled WGS sequence"/>
</dbReference>
<sequence>PGSKLSLFNKTVRVTTTKQQRRHDTLRPPTGWSRLTLPSCTVQGRAYKGDNSKARTPKARRSVIHEKTLYTLYSKAKSPSIVYKEALLYMGYRKQSRRIHIMPAGQLLKLHNAKFNLYALS</sequence>
<reference evidence="2" key="1">
    <citation type="journal article" date="2002" name="Science">
        <title>The draft genome of Ciona intestinalis: insights into chordate and vertebrate origins.</title>
        <authorList>
            <person name="Dehal P."/>
            <person name="Satou Y."/>
            <person name="Campbell R.K."/>
            <person name="Chapman J."/>
            <person name="Degnan B."/>
            <person name="De Tomaso A."/>
            <person name="Davidson B."/>
            <person name="Di Gregorio A."/>
            <person name="Gelpke M."/>
            <person name="Goodstein D.M."/>
            <person name="Harafuji N."/>
            <person name="Hastings K.E."/>
            <person name="Ho I."/>
            <person name="Hotta K."/>
            <person name="Huang W."/>
            <person name="Kawashima T."/>
            <person name="Lemaire P."/>
            <person name="Martinez D."/>
            <person name="Meinertzhagen I.A."/>
            <person name="Necula S."/>
            <person name="Nonaka M."/>
            <person name="Putnam N."/>
            <person name="Rash S."/>
            <person name="Saiga H."/>
            <person name="Satake M."/>
            <person name="Terry A."/>
            <person name="Yamada L."/>
            <person name="Wang H.G."/>
            <person name="Awazu S."/>
            <person name="Azumi K."/>
            <person name="Boore J."/>
            <person name="Branno M."/>
            <person name="Chin-Bow S."/>
            <person name="DeSantis R."/>
            <person name="Doyle S."/>
            <person name="Francino P."/>
            <person name="Keys D.N."/>
            <person name="Haga S."/>
            <person name="Hayashi H."/>
            <person name="Hino K."/>
            <person name="Imai K.S."/>
            <person name="Inaba K."/>
            <person name="Kano S."/>
            <person name="Kobayashi K."/>
            <person name="Kobayashi M."/>
            <person name="Lee B.I."/>
            <person name="Makabe K.W."/>
            <person name="Manohar C."/>
            <person name="Matassi G."/>
            <person name="Medina M."/>
            <person name="Mochizuki Y."/>
            <person name="Mount S."/>
            <person name="Morishita T."/>
            <person name="Miura S."/>
            <person name="Nakayama A."/>
            <person name="Nishizaka S."/>
            <person name="Nomoto H."/>
            <person name="Ohta F."/>
            <person name="Oishi K."/>
            <person name="Rigoutsos I."/>
            <person name="Sano M."/>
            <person name="Sasaki A."/>
            <person name="Sasakura Y."/>
            <person name="Shoguchi E."/>
            <person name="Shin-i T."/>
            <person name="Spagnuolo A."/>
            <person name="Stainier D."/>
            <person name="Suzuki M.M."/>
            <person name="Tassy O."/>
            <person name="Takatori N."/>
            <person name="Tokuoka M."/>
            <person name="Yagi K."/>
            <person name="Yoshizaki F."/>
            <person name="Wada S."/>
            <person name="Zhang C."/>
            <person name="Hyatt P.D."/>
            <person name="Larimer F."/>
            <person name="Detter C."/>
            <person name="Doggett N."/>
            <person name="Glavina T."/>
            <person name="Hawkins T."/>
            <person name="Richardson P."/>
            <person name="Lucas S."/>
            <person name="Kohara Y."/>
            <person name="Levine M."/>
            <person name="Satoh N."/>
            <person name="Rokhsar D.S."/>
        </authorList>
    </citation>
    <scope>NUCLEOTIDE SEQUENCE [LARGE SCALE GENOMIC DNA]</scope>
</reference>
<organism evidence="1 2">
    <name type="scientific">Ciona intestinalis</name>
    <name type="common">Transparent sea squirt</name>
    <name type="synonym">Ascidia intestinalis</name>
    <dbReference type="NCBI Taxonomy" id="7719"/>
    <lineage>
        <taxon>Eukaryota</taxon>
        <taxon>Metazoa</taxon>
        <taxon>Chordata</taxon>
        <taxon>Tunicata</taxon>
        <taxon>Ascidiacea</taxon>
        <taxon>Phlebobranchia</taxon>
        <taxon>Cionidae</taxon>
        <taxon>Ciona</taxon>
    </lineage>
</organism>
<evidence type="ECO:0000313" key="1">
    <source>
        <dbReference type="Ensembl" id="ENSCINP00000034431.1"/>
    </source>
</evidence>
<protein>
    <submittedName>
        <fullName evidence="1">Uncharacterized protein</fullName>
    </submittedName>
</protein>
<dbReference type="InParanoid" id="H2XXP7"/>
<evidence type="ECO:0000313" key="2">
    <source>
        <dbReference type="Proteomes" id="UP000008144"/>
    </source>
</evidence>
<accession>H2XXP7</accession>